<reference evidence="1 2" key="1">
    <citation type="submission" date="2020-08" db="EMBL/GenBank/DDBJ databases">
        <title>Genomic Encyclopedia of Type Strains, Phase IV (KMG-IV): sequencing the most valuable type-strain genomes for metagenomic binning, comparative biology and taxonomic classification.</title>
        <authorList>
            <person name="Goeker M."/>
        </authorList>
    </citation>
    <scope>NUCLEOTIDE SEQUENCE [LARGE SCALE GENOMIC DNA]</scope>
    <source>
        <strain evidence="1 2">DSM 5895</strain>
    </source>
</reference>
<evidence type="ECO:0008006" key="3">
    <source>
        <dbReference type="Google" id="ProtNLM"/>
    </source>
</evidence>
<dbReference type="RefSeq" id="WP_183189677.1">
    <property type="nucleotide sequence ID" value="NZ_JACICD010000003.1"/>
</dbReference>
<sequence length="63" mass="6769">MTRYRARPGLRIPMPGRPGQFVPEGGDGIVIDEQNGFFLRLVADGDLVEAPASTPTGKTEGKK</sequence>
<organism evidence="1 2">
    <name type="scientific">Ancylobacter tetraedralis</name>
    <dbReference type="NCBI Taxonomy" id="217068"/>
    <lineage>
        <taxon>Bacteria</taxon>
        <taxon>Pseudomonadati</taxon>
        <taxon>Pseudomonadota</taxon>
        <taxon>Alphaproteobacteria</taxon>
        <taxon>Hyphomicrobiales</taxon>
        <taxon>Xanthobacteraceae</taxon>
        <taxon>Ancylobacter</taxon>
    </lineage>
</organism>
<proteinExistence type="predicted"/>
<dbReference type="AlphaFoldDB" id="A0A839Z9X1"/>
<gene>
    <name evidence="1" type="ORF">FHS55_002128</name>
</gene>
<dbReference type="Proteomes" id="UP000533469">
    <property type="component" value="Unassembled WGS sequence"/>
</dbReference>
<protein>
    <recommendedName>
        <fullName evidence="3">DUF2635 domain-containing protein</fullName>
    </recommendedName>
</protein>
<comment type="caution">
    <text evidence="1">The sequence shown here is derived from an EMBL/GenBank/DDBJ whole genome shotgun (WGS) entry which is preliminary data.</text>
</comment>
<name>A0A839Z9X1_9HYPH</name>
<evidence type="ECO:0000313" key="1">
    <source>
        <dbReference type="EMBL" id="MBB3771529.1"/>
    </source>
</evidence>
<keyword evidence="2" id="KW-1185">Reference proteome</keyword>
<dbReference type="EMBL" id="JACICD010000003">
    <property type="protein sequence ID" value="MBB3771529.1"/>
    <property type="molecule type" value="Genomic_DNA"/>
</dbReference>
<accession>A0A839Z9X1</accession>
<evidence type="ECO:0000313" key="2">
    <source>
        <dbReference type="Proteomes" id="UP000533469"/>
    </source>
</evidence>